<proteinExistence type="predicted"/>
<evidence type="ECO:0000313" key="4">
    <source>
        <dbReference type="EMBL" id="QGG79953.1"/>
    </source>
</evidence>
<dbReference type="AlphaFoldDB" id="A0A5Q2Q9S8"/>
<keyword evidence="2" id="KW-0472">Membrane</keyword>
<sequence length="134" mass="14641">MKSNVRAAVLALLGTAVIVLASVALNDSTVSHSIIPVALSIITFLVILVALFADRNLKRARRPIPTGPRVKGEIKWFNVSKGYGFITQEDGDDVFVHYRSLRDQDRYTIKEGMEVTFVLGRSGKGPQAEDVAKG</sequence>
<feature type="domain" description="CSD" evidence="3">
    <location>
        <begin position="69"/>
        <end position="133"/>
    </location>
</feature>
<dbReference type="Gene3D" id="2.40.50.140">
    <property type="entry name" value="Nucleic acid-binding proteins"/>
    <property type="match status" value="1"/>
</dbReference>
<name>A0A5Q2Q9S8_9GAMM</name>
<dbReference type="SUPFAM" id="SSF50249">
    <property type="entry name" value="Nucleic acid-binding proteins"/>
    <property type="match status" value="1"/>
</dbReference>
<dbReference type="PROSITE" id="PS00352">
    <property type="entry name" value="CSD_1"/>
    <property type="match status" value="1"/>
</dbReference>
<dbReference type="PRINTS" id="PR00050">
    <property type="entry name" value="COLDSHOCK"/>
</dbReference>
<comment type="subcellular location">
    <subcellularLocation>
        <location evidence="1">Cytoplasm</location>
    </subcellularLocation>
</comment>
<dbReference type="RefSeq" id="WP_153713457.1">
    <property type="nucleotide sequence ID" value="NZ_CP045871.1"/>
</dbReference>
<dbReference type="PROSITE" id="PS51857">
    <property type="entry name" value="CSD_2"/>
    <property type="match status" value="1"/>
</dbReference>
<dbReference type="KEGG" id="llp:GH975_04905"/>
<dbReference type="OrthoDB" id="9810590at2"/>
<keyword evidence="5" id="KW-1185">Reference proteome</keyword>
<dbReference type="GO" id="GO:0003676">
    <property type="term" value="F:nucleic acid binding"/>
    <property type="evidence" value="ECO:0007669"/>
    <property type="project" value="InterPro"/>
</dbReference>
<feature type="transmembrane region" description="Helical" evidence="2">
    <location>
        <begin position="34"/>
        <end position="53"/>
    </location>
</feature>
<dbReference type="EMBL" id="CP045871">
    <property type="protein sequence ID" value="QGG79953.1"/>
    <property type="molecule type" value="Genomic_DNA"/>
</dbReference>
<dbReference type="InterPro" id="IPR011129">
    <property type="entry name" value="CSD"/>
</dbReference>
<evidence type="ECO:0000256" key="1">
    <source>
        <dbReference type="RuleBase" id="RU000408"/>
    </source>
</evidence>
<keyword evidence="2" id="KW-1133">Transmembrane helix</keyword>
<dbReference type="SMART" id="SM00357">
    <property type="entry name" value="CSP"/>
    <property type="match status" value="1"/>
</dbReference>
<reference evidence="4 5" key="1">
    <citation type="submission" date="2019-11" db="EMBL/GenBank/DDBJ databases">
        <authorList>
            <person name="Khan S.A."/>
            <person name="Jeon C.O."/>
            <person name="Chun B.H."/>
        </authorList>
    </citation>
    <scope>NUCLEOTIDE SEQUENCE [LARGE SCALE GENOMIC DNA]</scope>
    <source>
        <strain evidence="4 5">IMCC 1097</strain>
    </source>
</reference>
<evidence type="ECO:0000259" key="3">
    <source>
        <dbReference type="PROSITE" id="PS51857"/>
    </source>
</evidence>
<dbReference type="InterPro" id="IPR012340">
    <property type="entry name" value="NA-bd_OB-fold"/>
</dbReference>
<accession>A0A5Q2Q9S8</accession>
<dbReference type="InterPro" id="IPR050181">
    <property type="entry name" value="Cold_shock_domain"/>
</dbReference>
<dbReference type="Pfam" id="PF00313">
    <property type="entry name" value="CSD"/>
    <property type="match status" value="1"/>
</dbReference>
<organism evidence="4 5">
    <name type="scientific">Litorivicinus lipolyticus</name>
    <dbReference type="NCBI Taxonomy" id="418701"/>
    <lineage>
        <taxon>Bacteria</taxon>
        <taxon>Pseudomonadati</taxon>
        <taxon>Pseudomonadota</taxon>
        <taxon>Gammaproteobacteria</taxon>
        <taxon>Oceanospirillales</taxon>
        <taxon>Litorivicinaceae</taxon>
        <taxon>Litorivicinus</taxon>
    </lineage>
</organism>
<gene>
    <name evidence="4" type="ORF">GH975_04905</name>
</gene>
<dbReference type="InterPro" id="IPR002059">
    <property type="entry name" value="CSP_DNA-bd"/>
</dbReference>
<dbReference type="Proteomes" id="UP000388235">
    <property type="component" value="Chromosome"/>
</dbReference>
<dbReference type="CDD" id="cd04458">
    <property type="entry name" value="CSP_CDS"/>
    <property type="match status" value="1"/>
</dbReference>
<dbReference type="GO" id="GO:0005829">
    <property type="term" value="C:cytosol"/>
    <property type="evidence" value="ECO:0007669"/>
    <property type="project" value="UniProtKB-ARBA"/>
</dbReference>
<dbReference type="PANTHER" id="PTHR11544">
    <property type="entry name" value="COLD SHOCK DOMAIN CONTAINING PROTEINS"/>
    <property type="match status" value="1"/>
</dbReference>
<dbReference type="InterPro" id="IPR019844">
    <property type="entry name" value="CSD_CS"/>
</dbReference>
<protein>
    <recommendedName>
        <fullName evidence="3">CSD domain-containing protein</fullName>
    </recommendedName>
</protein>
<keyword evidence="2" id="KW-0812">Transmembrane</keyword>
<evidence type="ECO:0000256" key="2">
    <source>
        <dbReference type="SAM" id="Phobius"/>
    </source>
</evidence>
<evidence type="ECO:0000313" key="5">
    <source>
        <dbReference type="Proteomes" id="UP000388235"/>
    </source>
</evidence>